<feature type="active site" description="Proton donor" evidence="10 11">
    <location>
        <position position="462"/>
    </location>
</feature>
<evidence type="ECO:0000256" key="7">
    <source>
        <dbReference type="ARBA" id="ARBA00022679"/>
    </source>
</evidence>
<feature type="domain" description="Glycosyl hydrolase family 13 catalytic" evidence="12">
    <location>
        <begin position="252"/>
        <end position="605"/>
    </location>
</feature>
<feature type="active site" description="Nucleophile" evidence="10 11">
    <location>
        <position position="409"/>
    </location>
</feature>
<name>A0A858Q8L2_9GAMM</name>
<dbReference type="HAMAP" id="MF_00685">
    <property type="entry name" value="GlgB"/>
    <property type="match status" value="1"/>
</dbReference>
<sequence length="740" mass="85143">MTDSSTLAELSQDFQRLIEARHHDPFSVLGRHRRNERDIIRAFLPRAEEVRVGAHGPVLERIAGTALFECEIDPLVADTHYRLYWKDSTGHTHSFIDPYTFPPQLSDFDLYLFGEGRHWNIYRTLGAHPHSVDGIDGILFATWAPNAERISVVGEFNGWDGLRHPMRVRGGSGVWELFIPELQPGLLYKFEIRNRPHGTVHLKTDPYGRQFELRPNTASIITRESEYLWNDTDWLEQRKDWPWLHRPLSVYEVHAGSWKRDLEGGYLNYRDLAHDLVDYVKSAGFSHIELMPITEHPLDASWGYQTTGYFAPTSRFGTPDDFRYFVDYCHQHGIGVILDWVPAHFPKDAHGLARFDGTALYEHEDPRLGEHRDWGTLIYNYGRNEVKNFLLGSALFWLEEFHLDGLRVDAVASMLYLDYSRQPGDWIPNKYGGNENLEAIAFLRDLNTVVHQQFPGVLVVAEESTAWPQVTRPTWTGGLGFSMKWNMGWMHDILVYMSKDPVHRHYHHDQLTFGLLYAFTENFVLPFSHDEVVHGKGSMLAKMPGDEWRRFANLRALYTMMFTYPGKKLLFMGCEFAQTGEWNHTTALDWPLLEAPLHRGMLRLVSDLNRLYCGISALYAYDFESQGFEWIDSHDAAQSVISYLRRDDDSHVVVVLNFTPVPRHNYRIGVPEPVQYREIFNSDAECYGGANLGNWKIETETVEWMGRAQSLVLTLPPLAGIVLAPVTPSTEETTGTPADE</sequence>
<dbReference type="GO" id="GO:0004553">
    <property type="term" value="F:hydrolase activity, hydrolyzing O-glycosyl compounds"/>
    <property type="evidence" value="ECO:0007669"/>
    <property type="project" value="InterPro"/>
</dbReference>
<evidence type="ECO:0000256" key="2">
    <source>
        <dbReference type="ARBA" id="ARBA00002953"/>
    </source>
</evidence>
<dbReference type="Pfam" id="PF00128">
    <property type="entry name" value="Alpha-amylase"/>
    <property type="match status" value="1"/>
</dbReference>
<dbReference type="InterPro" id="IPR013783">
    <property type="entry name" value="Ig-like_fold"/>
</dbReference>
<dbReference type="Pfam" id="PF22019">
    <property type="entry name" value="GlgB_N"/>
    <property type="match status" value="1"/>
</dbReference>
<dbReference type="NCBIfam" id="TIGR01515">
    <property type="entry name" value="branching_enzym"/>
    <property type="match status" value="1"/>
</dbReference>
<dbReference type="FunFam" id="3.20.20.80:FF:000003">
    <property type="entry name" value="1,4-alpha-glucan branching enzyme GlgB"/>
    <property type="match status" value="1"/>
</dbReference>
<accession>A0A858Q8L2</accession>
<dbReference type="UniPathway" id="UPA00164"/>
<dbReference type="Gene3D" id="2.60.40.10">
    <property type="entry name" value="Immunoglobulins"/>
    <property type="match status" value="1"/>
</dbReference>
<comment type="function">
    <text evidence="2 10">Catalyzes the formation of the alpha-1,6-glucosidic linkages in glycogen by scission of a 1,4-alpha-linked oligosaccharide from growing alpha-1,4-glucan chains and the subsequent attachment of the oligosaccharide to the alpha-1,6 position.</text>
</comment>
<comment type="subunit">
    <text evidence="10">Monomer.</text>
</comment>
<dbReference type="GO" id="GO:0043169">
    <property type="term" value="F:cation binding"/>
    <property type="evidence" value="ECO:0007669"/>
    <property type="project" value="InterPro"/>
</dbReference>
<proteinExistence type="inferred from homology"/>
<evidence type="ECO:0000256" key="10">
    <source>
        <dbReference type="HAMAP-Rule" id="MF_00685"/>
    </source>
</evidence>
<gene>
    <name evidence="10 13" type="primary">glgB</name>
    <name evidence="13" type="ORF">GNH96_09275</name>
</gene>
<dbReference type="InterPro" id="IPR054169">
    <property type="entry name" value="GlgB_N"/>
</dbReference>
<evidence type="ECO:0000256" key="4">
    <source>
        <dbReference type="ARBA" id="ARBA00009000"/>
    </source>
</evidence>
<dbReference type="SMART" id="SM00642">
    <property type="entry name" value="Aamy"/>
    <property type="match status" value="1"/>
</dbReference>
<dbReference type="InterPro" id="IPR013780">
    <property type="entry name" value="Glyco_hydro_b"/>
</dbReference>
<organism evidence="13 14">
    <name type="scientific">Methylococcus geothermalis</name>
    <dbReference type="NCBI Taxonomy" id="2681310"/>
    <lineage>
        <taxon>Bacteria</taxon>
        <taxon>Pseudomonadati</taxon>
        <taxon>Pseudomonadota</taxon>
        <taxon>Gammaproteobacteria</taxon>
        <taxon>Methylococcales</taxon>
        <taxon>Methylococcaceae</taxon>
        <taxon>Methylococcus</taxon>
    </lineage>
</organism>
<dbReference type="Gene3D" id="2.60.40.1180">
    <property type="entry name" value="Golgi alpha-mannosidase II"/>
    <property type="match status" value="1"/>
</dbReference>
<dbReference type="GO" id="GO:0005978">
    <property type="term" value="P:glycogen biosynthetic process"/>
    <property type="evidence" value="ECO:0007669"/>
    <property type="project" value="UniProtKB-UniRule"/>
</dbReference>
<dbReference type="InterPro" id="IPR037439">
    <property type="entry name" value="Branching_enzy"/>
</dbReference>
<dbReference type="InterPro" id="IPR044143">
    <property type="entry name" value="GlgB_N_E_set_prok"/>
</dbReference>
<keyword evidence="5 10" id="KW-0321">Glycogen metabolism</keyword>
<evidence type="ECO:0000256" key="3">
    <source>
        <dbReference type="ARBA" id="ARBA00004964"/>
    </source>
</evidence>
<evidence type="ECO:0000313" key="14">
    <source>
        <dbReference type="Proteomes" id="UP000503004"/>
    </source>
</evidence>
<comment type="pathway">
    <text evidence="3 10">Glycan biosynthesis; glycogen biosynthesis.</text>
</comment>
<dbReference type="SUPFAM" id="SSF81296">
    <property type="entry name" value="E set domains"/>
    <property type="match status" value="2"/>
</dbReference>
<evidence type="ECO:0000256" key="8">
    <source>
        <dbReference type="ARBA" id="ARBA00023056"/>
    </source>
</evidence>
<dbReference type="InterPro" id="IPR017853">
    <property type="entry name" value="GH"/>
</dbReference>
<evidence type="ECO:0000256" key="6">
    <source>
        <dbReference type="ARBA" id="ARBA00022676"/>
    </source>
</evidence>
<dbReference type="GO" id="GO:0003844">
    <property type="term" value="F:1,4-alpha-glucan branching enzyme activity"/>
    <property type="evidence" value="ECO:0007669"/>
    <property type="project" value="UniProtKB-UniRule"/>
</dbReference>
<keyword evidence="14" id="KW-1185">Reference proteome</keyword>
<dbReference type="PIRSF" id="PIRSF000463">
    <property type="entry name" value="GlgB"/>
    <property type="match status" value="1"/>
</dbReference>
<evidence type="ECO:0000259" key="12">
    <source>
        <dbReference type="SMART" id="SM00642"/>
    </source>
</evidence>
<evidence type="ECO:0000256" key="11">
    <source>
        <dbReference type="PIRSR" id="PIRSR000463-1"/>
    </source>
</evidence>
<evidence type="ECO:0000256" key="9">
    <source>
        <dbReference type="ARBA" id="ARBA00023277"/>
    </source>
</evidence>
<evidence type="ECO:0000256" key="5">
    <source>
        <dbReference type="ARBA" id="ARBA00022600"/>
    </source>
</evidence>
<dbReference type="InterPro" id="IPR014756">
    <property type="entry name" value="Ig_E-set"/>
</dbReference>
<dbReference type="Pfam" id="PF02922">
    <property type="entry name" value="CBM_48"/>
    <property type="match status" value="1"/>
</dbReference>
<comment type="similarity">
    <text evidence="4 10">Belongs to the glycosyl hydrolase 13 family. GlgB subfamily.</text>
</comment>
<dbReference type="InterPro" id="IPR006047">
    <property type="entry name" value="GH13_cat_dom"/>
</dbReference>
<dbReference type="InterPro" id="IPR006407">
    <property type="entry name" value="GlgB"/>
</dbReference>
<dbReference type="SUPFAM" id="SSF51011">
    <property type="entry name" value="Glycosyl hydrolase domain"/>
    <property type="match status" value="1"/>
</dbReference>
<dbReference type="SUPFAM" id="SSF51445">
    <property type="entry name" value="(Trans)glycosidases"/>
    <property type="match status" value="1"/>
</dbReference>
<dbReference type="PANTHER" id="PTHR43651">
    <property type="entry name" value="1,4-ALPHA-GLUCAN-BRANCHING ENZYME"/>
    <property type="match status" value="1"/>
</dbReference>
<dbReference type="Gene3D" id="3.20.20.80">
    <property type="entry name" value="Glycosidases"/>
    <property type="match status" value="1"/>
</dbReference>
<dbReference type="NCBIfam" id="NF003811">
    <property type="entry name" value="PRK05402.1"/>
    <property type="match status" value="1"/>
</dbReference>
<dbReference type="CDD" id="cd02855">
    <property type="entry name" value="E_set_GBE_prok_N"/>
    <property type="match status" value="1"/>
</dbReference>
<evidence type="ECO:0000256" key="1">
    <source>
        <dbReference type="ARBA" id="ARBA00000826"/>
    </source>
</evidence>
<reference evidence="14" key="1">
    <citation type="submission" date="2019-12" db="EMBL/GenBank/DDBJ databases">
        <authorList>
            <person name="Awala S.I."/>
            <person name="Rhee S.K."/>
        </authorList>
    </citation>
    <scope>NUCLEOTIDE SEQUENCE [LARGE SCALE GENOMIC DNA]</scope>
    <source>
        <strain evidence="14">IM1</strain>
    </source>
</reference>
<dbReference type="InterPro" id="IPR006048">
    <property type="entry name" value="A-amylase/branching_C"/>
</dbReference>
<dbReference type="AlphaFoldDB" id="A0A858Q8L2"/>
<keyword evidence="6 10" id="KW-0328">Glycosyltransferase</keyword>
<keyword evidence="7 10" id="KW-0808">Transferase</keyword>
<protein>
    <recommendedName>
        <fullName evidence="10">1,4-alpha-glucan branching enzyme GlgB</fullName>
        <ecNumber evidence="10">2.4.1.18</ecNumber>
    </recommendedName>
    <alternativeName>
        <fullName evidence="10">1,4-alpha-D-glucan:1,4-alpha-D-glucan 6-glucosyl-transferase</fullName>
    </alternativeName>
    <alternativeName>
        <fullName evidence="10">Alpha-(1-&gt;4)-glucan branching enzyme</fullName>
    </alternativeName>
    <alternativeName>
        <fullName evidence="10">Glycogen branching enzyme</fullName>
        <shortName evidence="10">BE</shortName>
    </alternativeName>
</protein>
<dbReference type="FunFam" id="2.60.40.1180:FF:000002">
    <property type="entry name" value="1,4-alpha-glucan branching enzyme GlgB"/>
    <property type="match status" value="1"/>
</dbReference>
<dbReference type="RefSeq" id="WP_169603420.1">
    <property type="nucleotide sequence ID" value="NZ_CP046565.1"/>
</dbReference>
<dbReference type="PANTHER" id="PTHR43651:SF3">
    <property type="entry name" value="1,4-ALPHA-GLUCAN-BRANCHING ENZYME"/>
    <property type="match status" value="1"/>
</dbReference>
<dbReference type="EC" id="2.4.1.18" evidence="10"/>
<dbReference type="Proteomes" id="UP000503004">
    <property type="component" value="Chromosome"/>
</dbReference>
<dbReference type="CDD" id="cd11322">
    <property type="entry name" value="AmyAc_Glg_BE"/>
    <property type="match status" value="1"/>
</dbReference>
<keyword evidence="9 10" id="KW-0119">Carbohydrate metabolism</keyword>
<dbReference type="Pfam" id="PF02806">
    <property type="entry name" value="Alpha-amylase_C"/>
    <property type="match status" value="1"/>
</dbReference>
<dbReference type="InterPro" id="IPR004193">
    <property type="entry name" value="Glyco_hydro_13_N"/>
</dbReference>
<dbReference type="FunFam" id="2.60.40.10:FF:000169">
    <property type="entry name" value="1,4-alpha-glucan branching enzyme GlgB"/>
    <property type="match status" value="1"/>
</dbReference>
<comment type="catalytic activity">
    <reaction evidence="1 10">
        <text>Transfers a segment of a (1-&gt;4)-alpha-D-glucan chain to a primary hydroxy group in a similar glucan chain.</text>
        <dbReference type="EC" id="2.4.1.18"/>
    </reaction>
</comment>
<keyword evidence="8 10" id="KW-0320">Glycogen biosynthesis</keyword>
<dbReference type="NCBIfam" id="NF008967">
    <property type="entry name" value="PRK12313.1"/>
    <property type="match status" value="1"/>
</dbReference>
<dbReference type="EMBL" id="CP046565">
    <property type="protein sequence ID" value="QJD30141.1"/>
    <property type="molecule type" value="Genomic_DNA"/>
</dbReference>
<dbReference type="GO" id="GO:0005829">
    <property type="term" value="C:cytosol"/>
    <property type="evidence" value="ECO:0007669"/>
    <property type="project" value="TreeGrafter"/>
</dbReference>
<evidence type="ECO:0000313" key="13">
    <source>
        <dbReference type="EMBL" id="QJD30141.1"/>
    </source>
</evidence>
<dbReference type="KEGG" id="metu:GNH96_09275"/>